<evidence type="ECO:0000313" key="2">
    <source>
        <dbReference type="Proteomes" id="UP001065322"/>
    </source>
</evidence>
<gene>
    <name evidence="1" type="ORF">HUF19_08070</name>
</gene>
<accession>A0ABY6AAE1</accession>
<reference evidence="2" key="1">
    <citation type="submission" date="2020-06" db="EMBL/GenBank/DDBJ databases">
        <title>Thalassolituus marinus alknpb1M-1, a hydrocarbon-degrading bacterium isolated from the deep-sea overlying water using an in-situ strategy from the South China Sea basin.</title>
        <authorList>
            <person name="Dong C."/>
            <person name="Chen Y."/>
            <person name="Shao Z."/>
        </authorList>
    </citation>
    <scope>NUCLEOTIDE SEQUENCE [LARGE SCALE GENOMIC DNA]</scope>
    <source>
        <strain evidence="2">alknpb1M-1</strain>
    </source>
</reference>
<sequence length="140" mass="15934">MAEMHVLQEQKQAQLRAFWAVTLETLIFTGRVPHRPSMAGATCPHPCGQTRHICGFCGGPRGAEHRHRDAVFQIKRIFEISCLKHGFLWNTAERIAQTGDRAAPDNQMILWPSEQNPARERYKLLVLKRVVPGRIVLRAT</sequence>
<name>A0ABY6AAE1_9GAMM</name>
<keyword evidence="2" id="KW-1185">Reference proteome</keyword>
<evidence type="ECO:0000313" key="1">
    <source>
        <dbReference type="EMBL" id="UXD87389.1"/>
    </source>
</evidence>
<dbReference type="Proteomes" id="UP001065322">
    <property type="component" value="Chromosome"/>
</dbReference>
<protein>
    <submittedName>
        <fullName evidence="1">Uncharacterized protein</fullName>
    </submittedName>
</protein>
<dbReference type="EMBL" id="CP054475">
    <property type="protein sequence ID" value="UXD87389.1"/>
    <property type="molecule type" value="Genomic_DNA"/>
</dbReference>
<organism evidence="1 2">
    <name type="scientific">Thalassolituus hydrocarboniclasticus</name>
    <dbReference type="NCBI Taxonomy" id="2742796"/>
    <lineage>
        <taxon>Bacteria</taxon>
        <taxon>Pseudomonadati</taxon>
        <taxon>Pseudomonadota</taxon>
        <taxon>Gammaproteobacteria</taxon>
        <taxon>Oceanospirillales</taxon>
        <taxon>Oceanospirillaceae</taxon>
        <taxon>Thalassolituus</taxon>
    </lineage>
</organism>
<proteinExistence type="predicted"/>